<reference evidence="5 6" key="1">
    <citation type="journal article" date="2015" name="Biotechnol. Bioeng.">
        <title>Genome sequence and phenotypic characterization of Caulobacter segnis.</title>
        <authorList>
            <person name="Patel S."/>
            <person name="Fletcher B."/>
            <person name="Scott D.C."/>
            <person name="Ely B."/>
        </authorList>
    </citation>
    <scope>NUCLEOTIDE SEQUENCE [LARGE SCALE GENOMIC DNA]</scope>
    <source>
        <strain evidence="5 6">TK0059</strain>
    </source>
</reference>
<name>A0ABM6TKZ7_9CAUL</name>
<evidence type="ECO:0000256" key="1">
    <source>
        <dbReference type="ARBA" id="ARBA00022603"/>
    </source>
</evidence>
<keyword evidence="2" id="KW-0808">Transferase</keyword>
<dbReference type="EMBL" id="CP027850">
    <property type="protein sequence ID" value="AVQ03923.1"/>
    <property type="molecule type" value="Genomic_DNA"/>
</dbReference>
<dbReference type="CDD" id="cd02440">
    <property type="entry name" value="AdoMet_MTases"/>
    <property type="match status" value="1"/>
</dbReference>
<dbReference type="Pfam" id="PF13847">
    <property type="entry name" value="Methyltransf_31"/>
    <property type="match status" value="1"/>
</dbReference>
<dbReference type="SUPFAM" id="SSF53335">
    <property type="entry name" value="S-adenosyl-L-methionine-dependent methyltransferases"/>
    <property type="match status" value="1"/>
</dbReference>
<dbReference type="InterPro" id="IPR029063">
    <property type="entry name" value="SAM-dependent_MTases_sf"/>
</dbReference>
<dbReference type="Gene3D" id="3.40.50.150">
    <property type="entry name" value="Vaccinia Virus protein VP39"/>
    <property type="match status" value="1"/>
</dbReference>
<keyword evidence="3" id="KW-0949">S-adenosyl-L-methionine</keyword>
<dbReference type="GO" id="GO:0008168">
    <property type="term" value="F:methyltransferase activity"/>
    <property type="evidence" value="ECO:0007669"/>
    <property type="project" value="UniProtKB-KW"/>
</dbReference>
<dbReference type="PANTHER" id="PTHR43464:SF19">
    <property type="entry name" value="UBIQUINONE BIOSYNTHESIS O-METHYLTRANSFERASE, MITOCHONDRIAL"/>
    <property type="match status" value="1"/>
</dbReference>
<feature type="domain" description="Methyltransferase" evidence="4">
    <location>
        <begin position="48"/>
        <end position="155"/>
    </location>
</feature>
<keyword evidence="6" id="KW-1185">Reference proteome</keyword>
<dbReference type="GO" id="GO:0032259">
    <property type="term" value="P:methylation"/>
    <property type="evidence" value="ECO:0007669"/>
    <property type="project" value="UniProtKB-KW"/>
</dbReference>
<evidence type="ECO:0000256" key="3">
    <source>
        <dbReference type="ARBA" id="ARBA00022691"/>
    </source>
</evidence>
<evidence type="ECO:0000313" key="6">
    <source>
        <dbReference type="Proteomes" id="UP000240527"/>
    </source>
</evidence>
<evidence type="ECO:0000259" key="4">
    <source>
        <dbReference type="Pfam" id="PF13847"/>
    </source>
</evidence>
<dbReference type="PANTHER" id="PTHR43464">
    <property type="entry name" value="METHYLTRANSFERASE"/>
    <property type="match status" value="1"/>
</dbReference>
<accession>A0ABM6TKZ7</accession>
<keyword evidence="1 5" id="KW-0489">Methyltransferase</keyword>
<organism evidence="5 6">
    <name type="scientific">Caulobacter segnis</name>
    <dbReference type="NCBI Taxonomy" id="88688"/>
    <lineage>
        <taxon>Bacteria</taxon>
        <taxon>Pseudomonadati</taxon>
        <taxon>Pseudomonadota</taxon>
        <taxon>Alphaproteobacteria</taxon>
        <taxon>Caulobacterales</taxon>
        <taxon>Caulobacteraceae</taxon>
        <taxon>Caulobacter</taxon>
    </lineage>
</organism>
<evidence type="ECO:0000313" key="5">
    <source>
        <dbReference type="EMBL" id="AVQ03923.1"/>
    </source>
</evidence>
<dbReference type="Proteomes" id="UP000240527">
    <property type="component" value="Chromosome"/>
</dbReference>
<dbReference type="InterPro" id="IPR025714">
    <property type="entry name" value="Methyltranfer_dom"/>
</dbReference>
<gene>
    <name evidence="5" type="ORF">B7G68_19985</name>
</gene>
<proteinExistence type="predicted"/>
<sequence length="279" mass="29636">MSMSTSAERDMAAYWDRAGQVWVEHQALLDRIMAPIGEAVVEAASLANGESVLDVGCGAGATTLAAAWRVGPTGRAVGVDISGALVELARRRAGEDGIEGAEFLLADAQTHAFAPSFDAIISRFGVMFFPDPVSAFANLRRALKPGGRLAFAAWRGPEENPLSQIPLRAAAPFLSEPPRFETEGPGRFAFADRDRVRGVLEASGWREIAVAPLDAASPLSFDELLTMSLRVGPLNPILKAADEDMRRKVGEAVATALAPHVREGVATMNSACWLVTAKV</sequence>
<evidence type="ECO:0000256" key="2">
    <source>
        <dbReference type="ARBA" id="ARBA00022679"/>
    </source>
</evidence>
<protein>
    <submittedName>
        <fullName evidence="5">Methyltransferase domain-containing protein</fullName>
    </submittedName>
</protein>